<evidence type="ECO:0000313" key="4">
    <source>
        <dbReference type="Proteomes" id="UP000049983"/>
    </source>
</evidence>
<reference evidence="4" key="1">
    <citation type="submission" date="2015-07" db="EMBL/GenBank/DDBJ databases">
        <authorList>
            <person name="Rodrigo-Torres Lidia"/>
            <person name="Arahal R.David."/>
        </authorList>
    </citation>
    <scope>NUCLEOTIDE SEQUENCE [LARGE SCALE GENOMIC DNA]</scope>
    <source>
        <strain evidence="4">CECT 5096</strain>
    </source>
</reference>
<feature type="domain" description="Activator of Hsp90 ATPase homologue 1/2-like C-terminal" evidence="2">
    <location>
        <begin position="20"/>
        <end position="145"/>
    </location>
</feature>
<dbReference type="OrthoDB" id="9805228at2"/>
<gene>
    <name evidence="3" type="ORF">LA5096_05930</name>
</gene>
<dbReference type="Pfam" id="PF08327">
    <property type="entry name" value="AHSA1"/>
    <property type="match status" value="1"/>
</dbReference>
<protein>
    <recommendedName>
        <fullName evidence="2">Activator of Hsp90 ATPase homologue 1/2-like C-terminal domain-containing protein</fullName>
    </recommendedName>
</protein>
<sequence length="152" mass="17110">MTSVAIPLVVRRTIKALPGPLFDAFATEASLTCWFTPSPDITVEALKYDFTPGGRFRLRYRMPDGRNPVVAGVFEVIDRPKQIVMTWEWQAPDPLENVPMKVSFRFLEKPNATEVVITHEGIPSDSVCSIHADGWEATLSVLDAFFIRETQQ</sequence>
<dbReference type="RefSeq" id="WP_055121067.1">
    <property type="nucleotide sequence ID" value="NZ_CXWA01000012.1"/>
</dbReference>
<comment type="similarity">
    <text evidence="1">Belongs to the AHA1 family.</text>
</comment>
<name>A0A0M7AUZ5_9HYPH</name>
<accession>A0A0M7AUZ5</accession>
<evidence type="ECO:0000259" key="2">
    <source>
        <dbReference type="Pfam" id="PF08327"/>
    </source>
</evidence>
<proteinExistence type="inferred from homology"/>
<dbReference type="AlphaFoldDB" id="A0A0M7AUZ5"/>
<evidence type="ECO:0000256" key="1">
    <source>
        <dbReference type="ARBA" id="ARBA00006817"/>
    </source>
</evidence>
<dbReference type="InterPro" id="IPR013538">
    <property type="entry name" value="ASHA1/2-like_C"/>
</dbReference>
<organism evidence="3 4">
    <name type="scientific">Roseibium album</name>
    <dbReference type="NCBI Taxonomy" id="311410"/>
    <lineage>
        <taxon>Bacteria</taxon>
        <taxon>Pseudomonadati</taxon>
        <taxon>Pseudomonadota</taxon>
        <taxon>Alphaproteobacteria</taxon>
        <taxon>Hyphomicrobiales</taxon>
        <taxon>Stappiaceae</taxon>
        <taxon>Roseibium</taxon>
    </lineage>
</organism>
<dbReference type="Proteomes" id="UP000049983">
    <property type="component" value="Unassembled WGS sequence"/>
</dbReference>
<keyword evidence="4" id="KW-1185">Reference proteome</keyword>
<evidence type="ECO:0000313" key="3">
    <source>
        <dbReference type="EMBL" id="CTQ78938.1"/>
    </source>
</evidence>
<dbReference type="Gene3D" id="3.30.530.20">
    <property type="match status" value="1"/>
</dbReference>
<dbReference type="EMBL" id="CXWC01000016">
    <property type="protein sequence ID" value="CTQ78938.1"/>
    <property type="molecule type" value="Genomic_DNA"/>
</dbReference>
<dbReference type="STRING" id="311410.LA5095_05576"/>
<dbReference type="SUPFAM" id="SSF55961">
    <property type="entry name" value="Bet v1-like"/>
    <property type="match status" value="1"/>
</dbReference>
<dbReference type="CDD" id="cd07814">
    <property type="entry name" value="SRPBCC_CalC_Aha1-like"/>
    <property type="match status" value="1"/>
</dbReference>
<dbReference type="InterPro" id="IPR023393">
    <property type="entry name" value="START-like_dom_sf"/>
</dbReference>
<dbReference type="GeneID" id="97673165"/>